<evidence type="ECO:0000256" key="1">
    <source>
        <dbReference type="ARBA" id="ARBA00022723"/>
    </source>
</evidence>
<accession>A0AAF0WWV2</accession>
<dbReference type="Gene3D" id="3.30.40.10">
    <property type="entry name" value="Zinc/RING finger domain, C3HC4 (zinc finger)"/>
    <property type="match status" value="1"/>
</dbReference>
<dbReference type="PANTHER" id="PTHR32410">
    <property type="entry name" value="CYSTEINE/HISTIDINE-RICH C1 DOMAIN FAMILY PROTEIN"/>
    <property type="match status" value="1"/>
</dbReference>
<dbReference type="Proteomes" id="UP000077755">
    <property type="component" value="Chromosome 4"/>
</dbReference>
<protein>
    <recommendedName>
        <fullName evidence="5">Phorbol-ester/DAG-type domain-containing protein</fullName>
    </recommendedName>
</protein>
<reference evidence="6" key="2">
    <citation type="submission" date="2022-03" db="EMBL/GenBank/DDBJ databases">
        <title>Draft title - Genomic analysis of global carrot germplasm unveils the trajectory of domestication and the origin of high carotenoid orange carrot.</title>
        <authorList>
            <person name="Iorizzo M."/>
            <person name="Ellison S."/>
            <person name="Senalik D."/>
            <person name="Macko-Podgorni A."/>
            <person name="Grzebelus D."/>
            <person name="Bostan H."/>
            <person name="Rolling W."/>
            <person name="Curaba J."/>
            <person name="Simon P."/>
        </authorList>
    </citation>
    <scope>NUCLEOTIDE SEQUENCE</scope>
    <source>
        <tissue evidence="6">Leaf</tissue>
    </source>
</reference>
<dbReference type="SUPFAM" id="SSF57889">
    <property type="entry name" value="Cysteine-rich domain"/>
    <property type="match status" value="7"/>
</dbReference>
<feature type="domain" description="Phorbol-ester/DAG-type" evidence="5">
    <location>
        <begin position="303"/>
        <end position="361"/>
    </location>
</feature>
<dbReference type="InterPro" id="IPR001965">
    <property type="entry name" value="Znf_PHD"/>
</dbReference>
<dbReference type="InterPro" id="IPR013083">
    <property type="entry name" value="Znf_RING/FYVE/PHD"/>
</dbReference>
<organism evidence="6 7">
    <name type="scientific">Daucus carota subsp. sativus</name>
    <name type="common">Carrot</name>
    <dbReference type="NCBI Taxonomy" id="79200"/>
    <lineage>
        <taxon>Eukaryota</taxon>
        <taxon>Viridiplantae</taxon>
        <taxon>Streptophyta</taxon>
        <taxon>Embryophyta</taxon>
        <taxon>Tracheophyta</taxon>
        <taxon>Spermatophyta</taxon>
        <taxon>Magnoliopsida</taxon>
        <taxon>eudicotyledons</taxon>
        <taxon>Gunneridae</taxon>
        <taxon>Pentapetalae</taxon>
        <taxon>asterids</taxon>
        <taxon>campanulids</taxon>
        <taxon>Apiales</taxon>
        <taxon>Apiaceae</taxon>
        <taxon>Apioideae</taxon>
        <taxon>Scandiceae</taxon>
        <taxon>Daucinae</taxon>
        <taxon>Daucus</taxon>
        <taxon>Daucus sect. Daucus</taxon>
    </lineage>
</organism>
<dbReference type="InterPro" id="IPR004146">
    <property type="entry name" value="DC1"/>
</dbReference>
<keyword evidence="2" id="KW-0677">Repeat</keyword>
<evidence type="ECO:0000313" key="6">
    <source>
        <dbReference type="EMBL" id="WOG97114.1"/>
    </source>
</evidence>
<dbReference type="InterPro" id="IPR046349">
    <property type="entry name" value="C1-like_sf"/>
</dbReference>
<keyword evidence="7" id="KW-1185">Reference proteome</keyword>
<dbReference type="KEGG" id="dcr:108218062"/>
<dbReference type="InterPro" id="IPR002219">
    <property type="entry name" value="PKC_DAG/PE"/>
</dbReference>
<reference evidence="6" key="1">
    <citation type="journal article" date="2016" name="Nat. Genet.">
        <title>A high-quality carrot genome assembly provides new insights into carotenoid accumulation and asterid genome evolution.</title>
        <authorList>
            <person name="Iorizzo M."/>
            <person name="Ellison S."/>
            <person name="Senalik D."/>
            <person name="Zeng P."/>
            <person name="Satapoomin P."/>
            <person name="Huang J."/>
            <person name="Bowman M."/>
            <person name="Iovene M."/>
            <person name="Sanseverino W."/>
            <person name="Cavagnaro P."/>
            <person name="Yildiz M."/>
            <person name="Macko-Podgorni A."/>
            <person name="Moranska E."/>
            <person name="Grzebelus E."/>
            <person name="Grzebelus D."/>
            <person name="Ashrafi H."/>
            <person name="Zheng Z."/>
            <person name="Cheng S."/>
            <person name="Spooner D."/>
            <person name="Van Deynze A."/>
            <person name="Simon P."/>
        </authorList>
    </citation>
    <scope>NUCLEOTIDE SEQUENCE</scope>
    <source>
        <tissue evidence="6">Leaf</tissue>
    </source>
</reference>
<keyword evidence="1" id="KW-0479">Metal-binding</keyword>
<gene>
    <name evidence="6" type="ORF">DCAR_0416453</name>
</gene>
<dbReference type="Pfam" id="PF03107">
    <property type="entry name" value="C1_2"/>
    <property type="match status" value="6"/>
</dbReference>
<dbReference type="AlphaFoldDB" id="A0AAF0WWV2"/>
<dbReference type="SMART" id="SM00249">
    <property type="entry name" value="PHD"/>
    <property type="match status" value="2"/>
</dbReference>
<name>A0AAF0WWV2_DAUCS</name>
<evidence type="ECO:0000256" key="3">
    <source>
        <dbReference type="ARBA" id="ARBA00022771"/>
    </source>
</evidence>
<evidence type="ECO:0000259" key="5">
    <source>
        <dbReference type="PROSITE" id="PS50081"/>
    </source>
</evidence>
<dbReference type="GO" id="GO:0008270">
    <property type="term" value="F:zinc ion binding"/>
    <property type="evidence" value="ECO:0007669"/>
    <property type="project" value="UniProtKB-KW"/>
</dbReference>
<keyword evidence="3" id="KW-0863">Zinc-finger</keyword>
<evidence type="ECO:0000256" key="4">
    <source>
        <dbReference type="ARBA" id="ARBA00022833"/>
    </source>
</evidence>
<evidence type="ECO:0000313" key="7">
    <source>
        <dbReference type="Proteomes" id="UP000077755"/>
    </source>
</evidence>
<proteinExistence type="predicted"/>
<dbReference type="InterPro" id="IPR053192">
    <property type="entry name" value="Vacuole_Formation_Reg"/>
</dbReference>
<sequence length="601" mass="69783">MSCSTLEHFSHPNHSLILKDDVVIRADATCSVCYKSVVGTPTYTCSTDNIACQNFYLHKSCAELPEQIIRDKQDKHPLTLQPRSKHCNCDVCKSRVQISYACKDCDFDVCVACALFSSFDPEQRVIRHQGHEEHTLTLQRQAFFRCDACWEESNDYSYVCLACDFWIHKKCAASPPIIPAPTYHHHPLSLIFAIPDMHCYFTRYCPICKERVQFLCWSYYCQKCTLFVHLKCSTSTVSFVDETEGNDIADNEPDLVQFPLPDEEALLDLIITQCSKFLVKTHREGQNSSDEPNIIEKHWGHRNHPLQLHQFTVGVDDDDKRVLICDACIQPISIRRPSYYACIECGFFLHSFCANKLPANLPVGASPLHPRHSLFLRQQYKFYSFAKCGICQYSTNGFYYLCKTCDIRFDIRCVFLPTRIRHKSHKHHSLVQTQPSRRSCDASGFKFGDILKYSCQTCSRFQISLVSAFYPSRMKHRYDDHSLILRHPPFFYEGVFYCQICEEQVNNQWWLYHCDECNQSFHFDCVRWYESVKVGRRIKHSFGNQEHTLALVLKKTQRRNSPPYLCGICGAGHTFQYFLECEGCGYLACIFCIRRVYGTTE</sequence>
<dbReference type="PROSITE" id="PS50081">
    <property type="entry name" value="ZF_DAG_PE_2"/>
    <property type="match status" value="1"/>
</dbReference>
<keyword evidence="4" id="KW-0862">Zinc</keyword>
<dbReference type="PANTHER" id="PTHR32410:SF216">
    <property type="entry name" value="PHORBOL-ESTER_DAG-TYPE DOMAIN-CONTAINING PROTEIN"/>
    <property type="match status" value="1"/>
</dbReference>
<evidence type="ECO:0000256" key="2">
    <source>
        <dbReference type="ARBA" id="ARBA00022737"/>
    </source>
</evidence>
<dbReference type="EMBL" id="CP093346">
    <property type="protein sequence ID" value="WOG97114.1"/>
    <property type="molecule type" value="Genomic_DNA"/>
</dbReference>